<evidence type="ECO:0000313" key="3">
    <source>
        <dbReference type="Proteomes" id="UP001358417"/>
    </source>
</evidence>
<gene>
    <name evidence="2" type="ORF">LTR84_003552</name>
</gene>
<dbReference type="EMBL" id="JAVRRD010000016">
    <property type="protein sequence ID" value="KAK5050993.1"/>
    <property type="molecule type" value="Genomic_DNA"/>
</dbReference>
<feature type="region of interest" description="Disordered" evidence="1">
    <location>
        <begin position="82"/>
        <end position="133"/>
    </location>
</feature>
<comment type="caution">
    <text evidence="2">The sequence shown here is derived from an EMBL/GenBank/DDBJ whole genome shotgun (WGS) entry which is preliminary data.</text>
</comment>
<dbReference type="RefSeq" id="XP_064705493.1">
    <property type="nucleotide sequence ID" value="XM_064847140.1"/>
</dbReference>
<proteinExistence type="predicted"/>
<feature type="compositionally biased region" description="Polar residues" evidence="1">
    <location>
        <begin position="122"/>
        <end position="133"/>
    </location>
</feature>
<organism evidence="2 3">
    <name type="scientific">Exophiala bonariae</name>
    <dbReference type="NCBI Taxonomy" id="1690606"/>
    <lineage>
        <taxon>Eukaryota</taxon>
        <taxon>Fungi</taxon>
        <taxon>Dikarya</taxon>
        <taxon>Ascomycota</taxon>
        <taxon>Pezizomycotina</taxon>
        <taxon>Eurotiomycetes</taxon>
        <taxon>Chaetothyriomycetidae</taxon>
        <taxon>Chaetothyriales</taxon>
        <taxon>Herpotrichiellaceae</taxon>
        <taxon>Exophiala</taxon>
    </lineage>
</organism>
<dbReference type="GeneID" id="89971739"/>
<name>A0AAV9N7F7_9EURO</name>
<dbReference type="Proteomes" id="UP001358417">
    <property type="component" value="Unassembled WGS sequence"/>
</dbReference>
<evidence type="ECO:0000256" key="1">
    <source>
        <dbReference type="SAM" id="MobiDB-lite"/>
    </source>
</evidence>
<evidence type="ECO:0000313" key="2">
    <source>
        <dbReference type="EMBL" id="KAK5050993.1"/>
    </source>
</evidence>
<sequence length="161" mass="16088">MRPVYNAWESDYHTQPSNPAETNRIPDSNVDAGSFTSPASGSSGPAPESTAAWPQSYSGMVSGVPDAPASIGAAAYTGESLSTGIAPVPSGSTQTATVNPMLTPSSENNTPASSAGWEMSGTAPSGTQVDPAQFTGAASSNKLSLATGLASGFALLAFLLM</sequence>
<feature type="compositionally biased region" description="Low complexity" evidence="1">
    <location>
        <begin position="32"/>
        <end position="51"/>
    </location>
</feature>
<accession>A0AAV9N7F7</accession>
<keyword evidence="3" id="KW-1185">Reference proteome</keyword>
<feature type="region of interest" description="Disordered" evidence="1">
    <location>
        <begin position="1"/>
        <end position="51"/>
    </location>
</feature>
<feature type="compositionally biased region" description="Polar residues" evidence="1">
    <location>
        <begin position="90"/>
        <end position="113"/>
    </location>
</feature>
<protein>
    <submittedName>
        <fullName evidence="2">Uncharacterized protein</fullName>
    </submittedName>
</protein>
<reference evidence="2 3" key="1">
    <citation type="submission" date="2023-08" db="EMBL/GenBank/DDBJ databases">
        <title>Black Yeasts Isolated from many extreme environments.</title>
        <authorList>
            <person name="Coleine C."/>
            <person name="Stajich J.E."/>
            <person name="Selbmann L."/>
        </authorList>
    </citation>
    <scope>NUCLEOTIDE SEQUENCE [LARGE SCALE GENOMIC DNA]</scope>
    <source>
        <strain evidence="2 3">CCFEE 5792</strain>
    </source>
</reference>
<dbReference type="AlphaFoldDB" id="A0AAV9N7F7"/>